<evidence type="ECO:0000313" key="5">
    <source>
        <dbReference type="Proteomes" id="UP000199045"/>
    </source>
</evidence>
<reference evidence="4 5" key="1">
    <citation type="submission" date="2016-10" db="EMBL/GenBank/DDBJ databases">
        <authorList>
            <person name="de Groot N.N."/>
        </authorList>
    </citation>
    <scope>NUCLEOTIDE SEQUENCE [LARGE SCALE GENOMIC DNA]</scope>
    <source>
        <strain evidence="4 5">DSM 527</strain>
    </source>
</reference>
<dbReference type="PROSITE" id="PS00061">
    <property type="entry name" value="ADH_SHORT"/>
    <property type="match status" value="1"/>
</dbReference>
<name>A0A1G8B1B2_CHIFI</name>
<dbReference type="Gene3D" id="3.40.50.720">
    <property type="entry name" value="NAD(P)-binding Rossmann-like Domain"/>
    <property type="match status" value="1"/>
</dbReference>
<dbReference type="EMBL" id="FNBN01000010">
    <property type="protein sequence ID" value="SDH26911.1"/>
    <property type="molecule type" value="Genomic_DNA"/>
</dbReference>
<dbReference type="OrthoDB" id="1235794at2"/>
<dbReference type="InterPro" id="IPR051911">
    <property type="entry name" value="SDR_oxidoreductase"/>
</dbReference>
<dbReference type="NCBIfam" id="NF004824">
    <property type="entry name" value="PRK06180.1"/>
    <property type="match status" value="1"/>
</dbReference>
<dbReference type="PANTHER" id="PTHR43976:SF16">
    <property type="entry name" value="SHORT-CHAIN DEHYDROGENASE_REDUCTASE FAMILY PROTEIN"/>
    <property type="match status" value="1"/>
</dbReference>
<dbReference type="Pfam" id="PF00106">
    <property type="entry name" value="adh_short"/>
    <property type="match status" value="1"/>
</dbReference>
<evidence type="ECO:0000256" key="3">
    <source>
        <dbReference type="RuleBase" id="RU000363"/>
    </source>
</evidence>
<keyword evidence="2" id="KW-0560">Oxidoreductase</keyword>
<dbReference type="PRINTS" id="PR00080">
    <property type="entry name" value="SDRFAMILY"/>
</dbReference>
<comment type="similarity">
    <text evidence="1 3">Belongs to the short-chain dehydrogenases/reductases (SDR) family.</text>
</comment>
<evidence type="ECO:0000313" key="4">
    <source>
        <dbReference type="EMBL" id="SDH26911.1"/>
    </source>
</evidence>
<dbReference type="Proteomes" id="UP000199045">
    <property type="component" value="Unassembled WGS sequence"/>
</dbReference>
<dbReference type="PANTHER" id="PTHR43976">
    <property type="entry name" value="SHORT CHAIN DEHYDROGENASE"/>
    <property type="match status" value="1"/>
</dbReference>
<dbReference type="SUPFAM" id="SSF51735">
    <property type="entry name" value="NAD(P)-binding Rossmann-fold domains"/>
    <property type="match status" value="1"/>
</dbReference>
<dbReference type="InterPro" id="IPR020904">
    <property type="entry name" value="Sc_DH/Rdtase_CS"/>
</dbReference>
<evidence type="ECO:0000256" key="1">
    <source>
        <dbReference type="ARBA" id="ARBA00006484"/>
    </source>
</evidence>
<organism evidence="4 5">
    <name type="scientific">Chitinophaga filiformis</name>
    <name type="common">Myxococcus filiformis</name>
    <name type="synonym">Flexibacter filiformis</name>
    <dbReference type="NCBI Taxonomy" id="104663"/>
    <lineage>
        <taxon>Bacteria</taxon>
        <taxon>Pseudomonadati</taxon>
        <taxon>Bacteroidota</taxon>
        <taxon>Chitinophagia</taxon>
        <taxon>Chitinophagales</taxon>
        <taxon>Chitinophagaceae</taxon>
        <taxon>Chitinophaga</taxon>
    </lineage>
</organism>
<gene>
    <name evidence="4" type="ORF">SAMN04488121_11072</name>
</gene>
<dbReference type="AlphaFoldDB" id="A0A1G8B1B2"/>
<dbReference type="PRINTS" id="PR00081">
    <property type="entry name" value="GDHRDH"/>
</dbReference>
<accession>A0A1G8B1B2</accession>
<protein>
    <submittedName>
        <fullName evidence="4">Short-chain dehydrogenase</fullName>
    </submittedName>
</protein>
<dbReference type="GO" id="GO:0016491">
    <property type="term" value="F:oxidoreductase activity"/>
    <property type="evidence" value="ECO:0007669"/>
    <property type="project" value="UniProtKB-KW"/>
</dbReference>
<dbReference type="InterPro" id="IPR002347">
    <property type="entry name" value="SDR_fam"/>
</dbReference>
<dbReference type="RefSeq" id="WP_089837398.1">
    <property type="nucleotide sequence ID" value="NZ_FNBN01000010.1"/>
</dbReference>
<dbReference type="CDD" id="cd05374">
    <property type="entry name" value="17beta-HSD-like_SDR_c"/>
    <property type="match status" value="1"/>
</dbReference>
<proteinExistence type="inferred from homology"/>
<dbReference type="STRING" id="104663.SAMN04488121_11072"/>
<evidence type="ECO:0000256" key="2">
    <source>
        <dbReference type="ARBA" id="ARBA00023002"/>
    </source>
</evidence>
<dbReference type="InterPro" id="IPR036291">
    <property type="entry name" value="NAD(P)-bd_dom_sf"/>
</dbReference>
<sequence>MEQKKVWFVTGASKGLGLSIVKQLLAKGFPVAATSRSVDALSKAVGSDNNFLPLSVELTSEKSVAAAVDATVDKFGRIDVVVNNAGYGLAGAIEELTDEESRENFNVNVFGVLNVIRKALPYLRKQGSGHIINISSIAGFIGTFPGFGIYCATKFALDGLTEALSTEVKPLGIHTTIVGPGYFRTNFLASDSLVTPKNVIEEYANVREAQHTHQNAYNGNQPGDPEKGAAAIIRIAEEQQPPLHLFLGEDAYNLAYSKMEAIKNELESWKELTVSTGIEA</sequence>